<keyword evidence="7 10" id="KW-1133">Transmembrane helix</keyword>
<evidence type="ECO:0008006" key="13">
    <source>
        <dbReference type="Google" id="ProtNLM"/>
    </source>
</evidence>
<dbReference type="PANTHER" id="PTHR13121:SF0">
    <property type="entry name" value="PHOSPHATIDYLINOSITOL GLYCAN ANCHOR BIOSYNTHESIS CLASS U PROTEIN"/>
    <property type="match status" value="1"/>
</dbReference>
<evidence type="ECO:0000313" key="11">
    <source>
        <dbReference type="EMBL" id="KNE57912.1"/>
    </source>
</evidence>
<evidence type="ECO:0000256" key="6">
    <source>
        <dbReference type="ARBA" id="ARBA00022824"/>
    </source>
</evidence>
<dbReference type="InterPro" id="IPR009600">
    <property type="entry name" value="PIG-U"/>
</dbReference>
<keyword evidence="4" id="KW-0337">GPI-anchor biosynthesis</keyword>
<dbReference type="PANTHER" id="PTHR13121">
    <property type="entry name" value="GPI TRANSAMIDASE COMPONENT PIG-U"/>
    <property type="match status" value="1"/>
</dbReference>
<feature type="transmembrane region" description="Helical" evidence="10">
    <location>
        <begin position="304"/>
        <end position="324"/>
    </location>
</feature>
<proteinExistence type="inferred from homology"/>
<comment type="similarity">
    <text evidence="3">Belongs to the PIGU family.</text>
</comment>
<dbReference type="GO" id="GO:0016255">
    <property type="term" value="P:attachment of GPI anchor to protein"/>
    <property type="evidence" value="ECO:0007669"/>
    <property type="project" value="InterPro"/>
</dbReference>
<feature type="transmembrane region" description="Helical" evidence="10">
    <location>
        <begin position="381"/>
        <end position="400"/>
    </location>
</feature>
<dbReference type="eggNOG" id="KOG2552">
    <property type="taxonomic scope" value="Eukaryota"/>
</dbReference>
<organism evidence="11 12">
    <name type="scientific">Allomyces macrogynus (strain ATCC 38327)</name>
    <name type="common">Allomyces javanicus var. macrogynus</name>
    <dbReference type="NCBI Taxonomy" id="578462"/>
    <lineage>
        <taxon>Eukaryota</taxon>
        <taxon>Fungi</taxon>
        <taxon>Fungi incertae sedis</taxon>
        <taxon>Blastocladiomycota</taxon>
        <taxon>Blastocladiomycetes</taxon>
        <taxon>Blastocladiales</taxon>
        <taxon>Blastocladiaceae</taxon>
        <taxon>Allomyces</taxon>
    </lineage>
</organism>
<keyword evidence="6" id="KW-0256">Endoplasmic reticulum</keyword>
<comment type="pathway">
    <text evidence="2">Glycolipid biosynthesis; glycosylphosphatidylinositol-anchor biosynthesis.</text>
</comment>
<evidence type="ECO:0000313" key="12">
    <source>
        <dbReference type="Proteomes" id="UP000054350"/>
    </source>
</evidence>
<reference evidence="12" key="2">
    <citation type="submission" date="2009-11" db="EMBL/GenBank/DDBJ databases">
        <title>The Genome Sequence of Allomyces macrogynus strain ATCC 38327.</title>
        <authorList>
            <consortium name="The Broad Institute Genome Sequencing Platform"/>
            <person name="Russ C."/>
            <person name="Cuomo C."/>
            <person name="Shea T."/>
            <person name="Young S.K."/>
            <person name="Zeng Q."/>
            <person name="Koehrsen M."/>
            <person name="Haas B."/>
            <person name="Borodovsky M."/>
            <person name="Guigo R."/>
            <person name="Alvarado L."/>
            <person name="Berlin A."/>
            <person name="Borenstein D."/>
            <person name="Chen Z."/>
            <person name="Engels R."/>
            <person name="Freedman E."/>
            <person name="Gellesch M."/>
            <person name="Goldberg J."/>
            <person name="Griggs A."/>
            <person name="Gujja S."/>
            <person name="Heiman D."/>
            <person name="Hepburn T."/>
            <person name="Howarth C."/>
            <person name="Jen D."/>
            <person name="Larson L."/>
            <person name="Lewis B."/>
            <person name="Mehta T."/>
            <person name="Park D."/>
            <person name="Pearson M."/>
            <person name="Roberts A."/>
            <person name="Saif S."/>
            <person name="Shenoy N."/>
            <person name="Sisk P."/>
            <person name="Stolte C."/>
            <person name="Sykes S."/>
            <person name="Walk T."/>
            <person name="White J."/>
            <person name="Yandava C."/>
            <person name="Burger G."/>
            <person name="Gray M.W."/>
            <person name="Holland P.W.H."/>
            <person name="King N."/>
            <person name="Lang F.B.F."/>
            <person name="Roger A.J."/>
            <person name="Ruiz-Trillo I."/>
            <person name="Lander E."/>
            <person name="Nusbaum C."/>
        </authorList>
    </citation>
    <scope>NUCLEOTIDE SEQUENCE [LARGE SCALE GENOMIC DNA]</scope>
    <source>
        <strain evidence="12">ATCC 38327</strain>
    </source>
</reference>
<dbReference type="Pfam" id="PF06728">
    <property type="entry name" value="PIG-U"/>
    <property type="match status" value="1"/>
</dbReference>
<dbReference type="GO" id="GO:0006506">
    <property type="term" value="P:GPI anchor biosynthetic process"/>
    <property type="evidence" value="ECO:0007669"/>
    <property type="project" value="UniProtKB-UniPathway"/>
</dbReference>
<evidence type="ECO:0000256" key="2">
    <source>
        <dbReference type="ARBA" id="ARBA00004687"/>
    </source>
</evidence>
<dbReference type="AlphaFoldDB" id="A0A0L0S5Y3"/>
<dbReference type="OrthoDB" id="549017at2759"/>
<feature type="region of interest" description="Disordered" evidence="9">
    <location>
        <begin position="1"/>
        <end position="22"/>
    </location>
</feature>
<sequence length="515" mass="56353">MSERGPAPAAAVPPTSTPRPPTSRNLAAALTVGAAVRLALQYAPAVTALRTTAQSSILTTTPLTRWSRIQEALYLYNRGLPLYDNALVHQPPILLPLLSVIPASMHPLLLTVIDTAVAAGLATLAHRQRELEPAAHAPVDADEEQKDPGAKIQGGGVAWTPAAVALAYLLNPLSILSCIAMDAGVIERGAMMAAAVFASGGDSIWASGAITVAFQMGFYPVALAPILALIQRRATHLSAFGVIPAVIISILMWNIIFYTFYTNVMDLDGMAVFKATTGFVLSVPDLQPNLGIFWYLLTEVFDHFRGFFVMVFQLHPFVYLAPIIMRFGRETPIFCLTVYTGVLATLKAYPTVGDYALWLGLLPLYASTWKYFRYPFITANVAVYCAFLFPIMHALWTRFASGNANFFYALTLVLVLGATVLQADCLHAMHVRMHHAHAYAVDKVHAAEAEEREFDEPVVEGRATAVEDRAERMRYRGGKGVKKTEDEEGKGEVKKVPARRVEVHKLPTLIVYLEE</sequence>
<feature type="transmembrane region" description="Helical" evidence="10">
    <location>
        <begin position="204"/>
        <end position="230"/>
    </location>
</feature>
<evidence type="ECO:0000256" key="9">
    <source>
        <dbReference type="SAM" id="MobiDB-lite"/>
    </source>
</evidence>
<evidence type="ECO:0000256" key="8">
    <source>
        <dbReference type="ARBA" id="ARBA00023136"/>
    </source>
</evidence>
<evidence type="ECO:0000256" key="4">
    <source>
        <dbReference type="ARBA" id="ARBA00022502"/>
    </source>
</evidence>
<accession>A0A0L0S5Y3</accession>
<reference evidence="11 12" key="1">
    <citation type="submission" date="2009-11" db="EMBL/GenBank/DDBJ databases">
        <title>Annotation of Allomyces macrogynus ATCC 38327.</title>
        <authorList>
            <consortium name="The Broad Institute Genome Sequencing Platform"/>
            <person name="Russ C."/>
            <person name="Cuomo C."/>
            <person name="Burger G."/>
            <person name="Gray M.W."/>
            <person name="Holland P.W.H."/>
            <person name="King N."/>
            <person name="Lang F.B.F."/>
            <person name="Roger A.J."/>
            <person name="Ruiz-Trillo I."/>
            <person name="Young S.K."/>
            <person name="Zeng Q."/>
            <person name="Gargeya S."/>
            <person name="Fitzgerald M."/>
            <person name="Haas B."/>
            <person name="Abouelleil A."/>
            <person name="Alvarado L."/>
            <person name="Arachchi H.M."/>
            <person name="Berlin A."/>
            <person name="Chapman S.B."/>
            <person name="Gearin G."/>
            <person name="Goldberg J."/>
            <person name="Griggs A."/>
            <person name="Gujja S."/>
            <person name="Hansen M."/>
            <person name="Heiman D."/>
            <person name="Howarth C."/>
            <person name="Larimer J."/>
            <person name="Lui A."/>
            <person name="MacDonald P.J.P."/>
            <person name="McCowen C."/>
            <person name="Montmayeur A."/>
            <person name="Murphy C."/>
            <person name="Neiman D."/>
            <person name="Pearson M."/>
            <person name="Priest M."/>
            <person name="Roberts A."/>
            <person name="Saif S."/>
            <person name="Shea T."/>
            <person name="Sisk P."/>
            <person name="Stolte C."/>
            <person name="Sykes S."/>
            <person name="Wortman J."/>
            <person name="Nusbaum C."/>
            <person name="Birren B."/>
        </authorList>
    </citation>
    <scope>NUCLEOTIDE SEQUENCE [LARGE SCALE GENOMIC DNA]</scope>
    <source>
        <strain evidence="11 12">ATCC 38327</strain>
    </source>
</reference>
<dbReference type="UniPathway" id="UPA00196"/>
<dbReference type="GO" id="GO:0042765">
    <property type="term" value="C:GPI-anchor transamidase complex"/>
    <property type="evidence" value="ECO:0007669"/>
    <property type="project" value="InterPro"/>
</dbReference>
<feature type="transmembrane region" description="Helical" evidence="10">
    <location>
        <begin position="237"/>
        <end position="261"/>
    </location>
</feature>
<keyword evidence="5 10" id="KW-0812">Transmembrane</keyword>
<dbReference type="VEuPathDB" id="FungiDB:AMAG_04754"/>
<name>A0A0L0S5Y3_ALLM3</name>
<feature type="transmembrane region" description="Helical" evidence="10">
    <location>
        <begin position="406"/>
        <end position="426"/>
    </location>
</feature>
<evidence type="ECO:0000256" key="1">
    <source>
        <dbReference type="ARBA" id="ARBA00004477"/>
    </source>
</evidence>
<dbReference type="Proteomes" id="UP000054350">
    <property type="component" value="Unassembled WGS sequence"/>
</dbReference>
<gene>
    <name evidence="11" type="ORF">AMAG_04754</name>
</gene>
<evidence type="ECO:0000256" key="5">
    <source>
        <dbReference type="ARBA" id="ARBA00022692"/>
    </source>
</evidence>
<keyword evidence="12" id="KW-1185">Reference proteome</keyword>
<comment type="subcellular location">
    <subcellularLocation>
        <location evidence="1">Endoplasmic reticulum membrane</location>
        <topology evidence="1">Multi-pass membrane protein</topology>
    </subcellularLocation>
</comment>
<dbReference type="EMBL" id="GG745332">
    <property type="protein sequence ID" value="KNE57912.1"/>
    <property type="molecule type" value="Genomic_DNA"/>
</dbReference>
<protein>
    <recommendedName>
        <fullName evidence="13">PIG-U-domain-containing protein</fullName>
    </recommendedName>
</protein>
<feature type="transmembrane region" description="Helical" evidence="10">
    <location>
        <begin position="331"/>
        <end position="349"/>
    </location>
</feature>
<dbReference type="STRING" id="578462.A0A0L0S5Y3"/>
<keyword evidence="8 10" id="KW-0472">Membrane</keyword>
<evidence type="ECO:0000256" key="3">
    <source>
        <dbReference type="ARBA" id="ARBA00010026"/>
    </source>
</evidence>
<evidence type="ECO:0000256" key="7">
    <source>
        <dbReference type="ARBA" id="ARBA00022989"/>
    </source>
</evidence>
<dbReference type="OMA" id="LWYLWIV"/>
<evidence type="ECO:0000256" key="10">
    <source>
        <dbReference type="SAM" id="Phobius"/>
    </source>
</evidence>
<feature type="compositionally biased region" description="Low complexity" evidence="9">
    <location>
        <begin position="1"/>
        <end position="14"/>
    </location>
</feature>